<protein>
    <submittedName>
        <fullName evidence="2">RimJ/RimL family protein N-acetyltransferase</fullName>
    </submittedName>
</protein>
<dbReference type="PROSITE" id="PS51186">
    <property type="entry name" value="GNAT"/>
    <property type="match status" value="1"/>
</dbReference>
<gene>
    <name evidence="2" type="ORF">J2W56_000763</name>
</gene>
<dbReference type="InterPro" id="IPR016181">
    <property type="entry name" value="Acyl_CoA_acyltransferase"/>
</dbReference>
<reference evidence="2 3" key="1">
    <citation type="submission" date="2023-07" db="EMBL/GenBank/DDBJ databases">
        <title>Sorghum-associated microbial communities from plants grown in Nebraska, USA.</title>
        <authorList>
            <person name="Schachtman D."/>
        </authorList>
    </citation>
    <scope>NUCLEOTIDE SEQUENCE [LARGE SCALE GENOMIC DNA]</scope>
    <source>
        <strain evidence="2 3">4272</strain>
    </source>
</reference>
<sequence>MLAAGGSLLLRPWKPADGPAFLSAYRDNEIRRWHTRRPSTETQVRQWFDAYRQDWQQEKGCHWAIARGDDDVLGRIALRGLDFDAGIAGVSYWVLPAARGAGAASRALLALTGWALNEIGFHRLELDHSTRNHASCRVATKSGYLLEGTKRSAAVHDDGRHDMHLHARIHGD</sequence>
<keyword evidence="3" id="KW-1185">Reference proteome</keyword>
<dbReference type="Proteomes" id="UP001251217">
    <property type="component" value="Unassembled WGS sequence"/>
</dbReference>
<dbReference type="EMBL" id="JAVDWW010000001">
    <property type="protein sequence ID" value="MDR7167045.1"/>
    <property type="molecule type" value="Genomic_DNA"/>
</dbReference>
<dbReference type="SUPFAM" id="SSF55729">
    <property type="entry name" value="Acyl-CoA N-acyltransferases (Nat)"/>
    <property type="match status" value="1"/>
</dbReference>
<organism evidence="2 3">
    <name type="scientific">Nocardia kruczakiae</name>
    <dbReference type="NCBI Taxonomy" id="261477"/>
    <lineage>
        <taxon>Bacteria</taxon>
        <taxon>Bacillati</taxon>
        <taxon>Actinomycetota</taxon>
        <taxon>Actinomycetes</taxon>
        <taxon>Mycobacteriales</taxon>
        <taxon>Nocardiaceae</taxon>
        <taxon>Nocardia</taxon>
    </lineage>
</organism>
<dbReference type="Gene3D" id="3.40.630.30">
    <property type="match status" value="1"/>
</dbReference>
<feature type="domain" description="N-acetyltransferase" evidence="1">
    <location>
        <begin position="8"/>
        <end position="172"/>
    </location>
</feature>
<accession>A0ABU1X932</accession>
<evidence type="ECO:0000259" key="1">
    <source>
        <dbReference type="PROSITE" id="PS51186"/>
    </source>
</evidence>
<comment type="caution">
    <text evidence="2">The sequence shown here is derived from an EMBL/GenBank/DDBJ whole genome shotgun (WGS) entry which is preliminary data.</text>
</comment>
<dbReference type="PANTHER" id="PTHR43441">
    <property type="entry name" value="RIBOSOMAL-PROTEIN-SERINE ACETYLTRANSFERASE"/>
    <property type="match status" value="1"/>
</dbReference>
<evidence type="ECO:0000313" key="2">
    <source>
        <dbReference type="EMBL" id="MDR7167045.1"/>
    </source>
</evidence>
<dbReference type="InterPro" id="IPR051908">
    <property type="entry name" value="Ribosomal_N-acetyltransferase"/>
</dbReference>
<name>A0ABU1X932_9NOCA</name>
<dbReference type="Pfam" id="PF13302">
    <property type="entry name" value="Acetyltransf_3"/>
    <property type="match status" value="1"/>
</dbReference>
<proteinExistence type="predicted"/>
<dbReference type="RefSeq" id="WP_310398908.1">
    <property type="nucleotide sequence ID" value="NZ_JAVDWW010000001.1"/>
</dbReference>
<dbReference type="InterPro" id="IPR000182">
    <property type="entry name" value="GNAT_dom"/>
</dbReference>
<dbReference type="PANTHER" id="PTHR43441:SF10">
    <property type="entry name" value="ACETYLTRANSFERASE"/>
    <property type="match status" value="1"/>
</dbReference>
<evidence type="ECO:0000313" key="3">
    <source>
        <dbReference type="Proteomes" id="UP001251217"/>
    </source>
</evidence>